<dbReference type="InterPro" id="IPR036956">
    <property type="entry name" value="Impact_N_sf"/>
</dbReference>
<dbReference type="AlphaFoldDB" id="A0A397H2E6"/>
<dbReference type="SUPFAM" id="SSF47781">
    <property type="entry name" value="RuvA domain 2-like"/>
    <property type="match status" value="1"/>
</dbReference>
<evidence type="ECO:0000256" key="4">
    <source>
        <dbReference type="ARBA" id="ARBA00023125"/>
    </source>
</evidence>
<evidence type="ECO:0000256" key="2">
    <source>
        <dbReference type="ARBA" id="ARBA00008283"/>
    </source>
</evidence>
<protein>
    <recommendedName>
        <fullName evidence="7">DNA excision repair protein ERCC-1</fullName>
    </recommendedName>
</protein>
<organism evidence="10 11">
    <name type="scientific">Diversispora epigaea</name>
    <dbReference type="NCBI Taxonomy" id="1348612"/>
    <lineage>
        <taxon>Eukaryota</taxon>
        <taxon>Fungi</taxon>
        <taxon>Fungi incertae sedis</taxon>
        <taxon>Mucoromycota</taxon>
        <taxon>Glomeromycotina</taxon>
        <taxon>Glomeromycetes</taxon>
        <taxon>Diversisporales</taxon>
        <taxon>Diversisporaceae</taxon>
        <taxon>Diversispora</taxon>
    </lineage>
</organism>
<feature type="domain" description="Impact N-terminal" evidence="8">
    <location>
        <begin position="58"/>
        <end position="162"/>
    </location>
</feature>
<evidence type="ECO:0000256" key="3">
    <source>
        <dbReference type="ARBA" id="ARBA00022763"/>
    </source>
</evidence>
<dbReference type="PANTHER" id="PTHR12749">
    <property type="entry name" value="EXCISION REPAIR CROSS-COMPLEMENTING 1 ERCC1"/>
    <property type="match status" value="1"/>
</dbReference>
<dbReference type="FunFam" id="3.40.50.10130:FF:000001">
    <property type="entry name" value="DNA excision repair protein ERCC-1"/>
    <property type="match status" value="1"/>
</dbReference>
<dbReference type="Gene3D" id="1.10.150.20">
    <property type="entry name" value="5' to 3' exonuclease, C-terminal subdomain"/>
    <property type="match status" value="1"/>
</dbReference>
<proteinExistence type="inferred from homology"/>
<evidence type="ECO:0000256" key="1">
    <source>
        <dbReference type="ARBA" id="ARBA00004123"/>
    </source>
</evidence>
<dbReference type="InterPro" id="IPR004579">
    <property type="entry name" value="ERCC1/RAD10/SWI10"/>
</dbReference>
<comment type="caution">
    <text evidence="10">The sequence shown here is derived from an EMBL/GenBank/DDBJ whole genome shotgun (WGS) entry which is preliminary data.</text>
</comment>
<dbReference type="GO" id="GO:0003697">
    <property type="term" value="F:single-stranded DNA binding"/>
    <property type="evidence" value="ECO:0007669"/>
    <property type="project" value="TreeGrafter"/>
</dbReference>
<dbReference type="OrthoDB" id="10262814at2759"/>
<dbReference type="InterPro" id="IPR010994">
    <property type="entry name" value="RuvA_2-like"/>
</dbReference>
<accession>A0A397H2E6</accession>
<dbReference type="GO" id="GO:0070914">
    <property type="term" value="P:UV-damage excision repair"/>
    <property type="evidence" value="ECO:0007669"/>
    <property type="project" value="TreeGrafter"/>
</dbReference>
<dbReference type="FunFam" id="1.10.150.20:FF:000017">
    <property type="entry name" value="DNA excision repair protein ERCC-1"/>
    <property type="match status" value="1"/>
</dbReference>
<dbReference type="GO" id="GO:0006302">
    <property type="term" value="P:double-strand break repair"/>
    <property type="evidence" value="ECO:0007669"/>
    <property type="project" value="UniProtKB-ARBA"/>
</dbReference>
<dbReference type="GO" id="GO:0003684">
    <property type="term" value="F:damaged DNA binding"/>
    <property type="evidence" value="ECO:0007669"/>
    <property type="project" value="InterPro"/>
</dbReference>
<dbReference type="InterPro" id="IPR047260">
    <property type="entry name" value="ERCC1-like_central_dom"/>
</dbReference>
<dbReference type="NCBIfam" id="TIGR00597">
    <property type="entry name" value="rad10"/>
    <property type="match status" value="1"/>
</dbReference>
<dbReference type="InterPro" id="IPR020568">
    <property type="entry name" value="Ribosomal_Su5_D2-typ_SF"/>
</dbReference>
<dbReference type="SUPFAM" id="SSF54211">
    <property type="entry name" value="Ribosomal protein S5 domain 2-like"/>
    <property type="match status" value="1"/>
</dbReference>
<dbReference type="PANTHER" id="PTHR12749:SF0">
    <property type="entry name" value="DNA EXCISION REPAIR PROTEIN ERCC-1"/>
    <property type="match status" value="1"/>
</dbReference>
<dbReference type="Proteomes" id="UP000266861">
    <property type="component" value="Unassembled WGS sequence"/>
</dbReference>
<comment type="subcellular location">
    <subcellularLocation>
        <location evidence="1">Nucleus</location>
    </subcellularLocation>
</comment>
<dbReference type="InterPro" id="IPR011335">
    <property type="entry name" value="Restrct_endonuc-II-like"/>
</dbReference>
<evidence type="ECO:0000256" key="6">
    <source>
        <dbReference type="ARBA" id="ARBA00023242"/>
    </source>
</evidence>
<name>A0A397H2E6_9GLOM</name>
<keyword evidence="4" id="KW-0238">DNA-binding</keyword>
<dbReference type="GO" id="GO:0006312">
    <property type="term" value="P:mitotic recombination"/>
    <property type="evidence" value="ECO:0007669"/>
    <property type="project" value="TreeGrafter"/>
</dbReference>
<dbReference type="SUPFAM" id="SSF52980">
    <property type="entry name" value="Restriction endonuclease-like"/>
    <property type="match status" value="1"/>
</dbReference>
<reference evidence="10 11" key="1">
    <citation type="submission" date="2018-08" db="EMBL/GenBank/DDBJ databases">
        <title>Genome and evolution of the arbuscular mycorrhizal fungus Diversispora epigaea (formerly Glomus versiforme) and its bacterial endosymbionts.</title>
        <authorList>
            <person name="Sun X."/>
            <person name="Fei Z."/>
            <person name="Harrison M."/>
        </authorList>
    </citation>
    <scope>NUCLEOTIDE SEQUENCE [LARGE SCALE GENOMIC DNA]</scope>
    <source>
        <strain evidence="10 11">IT104</strain>
    </source>
</reference>
<evidence type="ECO:0000313" key="11">
    <source>
        <dbReference type="Proteomes" id="UP000266861"/>
    </source>
</evidence>
<keyword evidence="3" id="KW-0227">DNA damage</keyword>
<evidence type="ECO:0000256" key="7">
    <source>
        <dbReference type="ARBA" id="ARBA00071993"/>
    </source>
</evidence>
<comment type="similarity">
    <text evidence="2">Belongs to the ERCC1/RAD10/SWI10 family.</text>
</comment>
<keyword evidence="5" id="KW-0234">DNA repair</keyword>
<dbReference type="Pfam" id="PF03834">
    <property type="entry name" value="Rad10"/>
    <property type="match status" value="1"/>
</dbReference>
<dbReference type="Pfam" id="PF01205">
    <property type="entry name" value="Impact_N"/>
    <property type="match status" value="1"/>
</dbReference>
<dbReference type="CDD" id="cd22325">
    <property type="entry name" value="ERCC1_C-like"/>
    <property type="match status" value="1"/>
</dbReference>
<gene>
    <name evidence="10" type="ORF">Glove_393g47</name>
</gene>
<feature type="domain" description="ERCC1-like central" evidence="9">
    <location>
        <begin position="185"/>
        <end position="297"/>
    </location>
</feature>
<dbReference type="GO" id="GO:0070522">
    <property type="term" value="C:ERCC4-ERCC1 complex"/>
    <property type="evidence" value="ECO:0007669"/>
    <property type="project" value="TreeGrafter"/>
</dbReference>
<keyword evidence="11" id="KW-1185">Reference proteome</keyword>
<evidence type="ECO:0000259" key="8">
    <source>
        <dbReference type="Pfam" id="PF01205"/>
    </source>
</evidence>
<dbReference type="Gene3D" id="3.30.230.30">
    <property type="entry name" value="Impact, N-terminal domain"/>
    <property type="match status" value="1"/>
</dbReference>
<dbReference type="InterPro" id="IPR001498">
    <property type="entry name" value="Impact_N"/>
</dbReference>
<evidence type="ECO:0000256" key="5">
    <source>
        <dbReference type="ARBA" id="ARBA00023204"/>
    </source>
</evidence>
<dbReference type="Gene3D" id="3.40.50.10130">
    <property type="match status" value="1"/>
</dbReference>
<dbReference type="GO" id="GO:0006289">
    <property type="term" value="P:nucleotide-excision repair"/>
    <property type="evidence" value="ECO:0007669"/>
    <property type="project" value="UniProtKB-ARBA"/>
</dbReference>
<evidence type="ECO:0000313" key="10">
    <source>
        <dbReference type="EMBL" id="RHZ57157.1"/>
    </source>
</evidence>
<dbReference type="GO" id="GO:0000110">
    <property type="term" value="C:nucleotide-excision repair factor 1 complex"/>
    <property type="evidence" value="ECO:0007669"/>
    <property type="project" value="TreeGrafter"/>
</dbReference>
<dbReference type="Pfam" id="PF14520">
    <property type="entry name" value="HHH_5"/>
    <property type="match status" value="1"/>
</dbReference>
<dbReference type="STRING" id="1348612.A0A397H2E6"/>
<evidence type="ECO:0000259" key="9">
    <source>
        <dbReference type="Pfam" id="PF03834"/>
    </source>
</evidence>
<sequence>MLITVTLSYIRNLIGQFNKLESYPIINNTSPMFSNATTGSADSLSLSTVFHSSQLKDRKNIFVAHAKSLNTKQEVEIFKSTIKLEEKNATHNVLAFRIENLGGIIAEESEDDGEKYAGERLLNLLRTLDVKNVAVIVTRWCSDIVLDSIRFEHILKCAREVLDQGAFVGNGTLSSSVKRISSNAIIVNSCQKGNPILQCIRNVPWEYGEIVPDYLLGQTTCALFLSLKYHRLHPEYIFNRIEKLAHHYLLRIMLILVDVEIHQEPIRELTKLCVLNNFTIILAWSQEEAGRYLETCKAFEHKSPDMIMEKVEDDYLAKLTHCMTQIKSINKTDVITLASSFGSLKKIMSTSFEQLTLCPGLGHQKVKRIQEAFEQPFSTRFK</sequence>
<keyword evidence="6" id="KW-0539">Nucleus</keyword>
<dbReference type="EMBL" id="PQFF01000351">
    <property type="protein sequence ID" value="RHZ57157.1"/>
    <property type="molecule type" value="Genomic_DNA"/>
</dbReference>